<reference evidence="1 2" key="1">
    <citation type="submission" date="2015-11" db="EMBL/GenBank/DDBJ databases">
        <title>Bacillus caseinolyticus sp nov.</title>
        <authorList>
            <person name="Dastager S.G."/>
            <person name="Mawlankar R."/>
        </authorList>
    </citation>
    <scope>NUCLEOTIDE SEQUENCE [LARGE SCALE GENOMIC DNA]</scope>
    <source>
        <strain evidence="1 2">SGD-V-76</strain>
    </source>
</reference>
<evidence type="ECO:0000313" key="1">
    <source>
        <dbReference type="EMBL" id="KSU88922.1"/>
    </source>
</evidence>
<keyword evidence="2" id="KW-1185">Reference proteome</keyword>
<gene>
    <name evidence="1" type="ORF">AS180_05340</name>
</gene>
<accession>A0A0V8JPJ3</accession>
<dbReference type="RefSeq" id="WP_025907757.1">
    <property type="nucleotide sequence ID" value="NZ_KQ758633.1"/>
</dbReference>
<comment type="caution">
    <text evidence="1">The sequence shown here is derived from an EMBL/GenBank/DDBJ whole genome shotgun (WGS) entry which is preliminary data.</text>
</comment>
<dbReference type="AlphaFoldDB" id="A0A0V8JPJ3"/>
<protein>
    <submittedName>
        <fullName evidence="1">Uncharacterized protein</fullName>
    </submittedName>
</protein>
<name>A0A0V8JPJ3_9BACI</name>
<sequence>MSSVWMYNNNVNTAIVTVDENEYLVYYKTVSSLIPKLVEEIQTGKRITYKDVSEEISSIPNNMNLDEMTRYMISRLQTM</sequence>
<evidence type="ECO:0000313" key="2">
    <source>
        <dbReference type="Proteomes" id="UP000053681"/>
    </source>
</evidence>
<dbReference type="Proteomes" id="UP000053681">
    <property type="component" value="Unassembled WGS sequence"/>
</dbReference>
<proteinExistence type="predicted"/>
<dbReference type="EMBL" id="LNQP01000013">
    <property type="protein sequence ID" value="KSU88922.1"/>
    <property type="molecule type" value="Genomic_DNA"/>
</dbReference>
<organism evidence="1 2">
    <name type="scientific">Priestia veravalensis</name>
    <dbReference type="NCBI Taxonomy" id="1414648"/>
    <lineage>
        <taxon>Bacteria</taxon>
        <taxon>Bacillati</taxon>
        <taxon>Bacillota</taxon>
        <taxon>Bacilli</taxon>
        <taxon>Bacillales</taxon>
        <taxon>Bacillaceae</taxon>
        <taxon>Priestia</taxon>
    </lineage>
</organism>